<evidence type="ECO:0000313" key="2">
    <source>
        <dbReference type="EMBL" id="KJH45983.1"/>
    </source>
</evidence>
<feature type="region of interest" description="Disordered" evidence="1">
    <location>
        <begin position="1"/>
        <end position="30"/>
    </location>
</feature>
<reference evidence="3" key="2">
    <citation type="journal article" date="2016" name="Sci. Rep.">
        <title>Dictyocaulus viviparus genome, variome and transcriptome elucidate lungworm biology and support future intervention.</title>
        <authorList>
            <person name="McNulty S.N."/>
            <person name="Strube C."/>
            <person name="Rosa B.A."/>
            <person name="Martin J.C."/>
            <person name="Tyagi R."/>
            <person name="Choi Y.J."/>
            <person name="Wang Q."/>
            <person name="Hallsworth Pepin K."/>
            <person name="Zhang X."/>
            <person name="Ozersky P."/>
            <person name="Wilson R.K."/>
            <person name="Sternberg P.W."/>
            <person name="Gasser R.B."/>
            <person name="Mitreva M."/>
        </authorList>
    </citation>
    <scope>NUCLEOTIDE SEQUENCE [LARGE SCALE GENOMIC DNA]</scope>
    <source>
        <strain evidence="3">HannoverDv2000</strain>
    </source>
</reference>
<evidence type="ECO:0000256" key="1">
    <source>
        <dbReference type="SAM" id="MobiDB-lite"/>
    </source>
</evidence>
<accession>A0A0D8XMW6</accession>
<name>A0A0D8XMW6_DICVI</name>
<evidence type="ECO:0000313" key="3">
    <source>
        <dbReference type="Proteomes" id="UP000053766"/>
    </source>
</evidence>
<keyword evidence="3" id="KW-1185">Reference proteome</keyword>
<sequence length="215" mass="24055">MPYFVSKECQGKKHRKERQNDDVSNGPGVSGMEPFTMSTSTFLDQKGIAWNSLATTFGCEEVKDESILMSELLSLCNFWGESEPVFEGMLDYDDIIIFIPIHRLKITKRSNEKLVKSSSSTMISNLHFNSTLCLKSNSGRDPGKLSETTCQLPICACPSTSTETHQCLSVKEKCLSDEKRLESAFMGIMDDDNEMSRDGVPSETVANDFWSSVQF</sequence>
<protein>
    <submittedName>
        <fullName evidence="2">Uncharacterized protein</fullName>
    </submittedName>
</protein>
<reference evidence="2 3" key="1">
    <citation type="submission" date="2013-11" db="EMBL/GenBank/DDBJ databases">
        <title>Draft genome of the bovine lungworm Dictyocaulus viviparus.</title>
        <authorList>
            <person name="Mitreva M."/>
        </authorList>
    </citation>
    <scope>NUCLEOTIDE SEQUENCE [LARGE SCALE GENOMIC DNA]</scope>
    <source>
        <strain evidence="2 3">HannoverDv2000</strain>
    </source>
</reference>
<proteinExistence type="predicted"/>
<dbReference type="AlphaFoldDB" id="A0A0D8XMW6"/>
<organism evidence="2 3">
    <name type="scientific">Dictyocaulus viviparus</name>
    <name type="common">Bovine lungworm</name>
    <dbReference type="NCBI Taxonomy" id="29172"/>
    <lineage>
        <taxon>Eukaryota</taxon>
        <taxon>Metazoa</taxon>
        <taxon>Ecdysozoa</taxon>
        <taxon>Nematoda</taxon>
        <taxon>Chromadorea</taxon>
        <taxon>Rhabditida</taxon>
        <taxon>Rhabditina</taxon>
        <taxon>Rhabditomorpha</taxon>
        <taxon>Strongyloidea</taxon>
        <taxon>Metastrongylidae</taxon>
        <taxon>Dictyocaulus</taxon>
    </lineage>
</organism>
<gene>
    <name evidence="2" type="ORF">DICVIV_07941</name>
</gene>
<dbReference type="EMBL" id="KN716375">
    <property type="protein sequence ID" value="KJH45983.1"/>
    <property type="molecule type" value="Genomic_DNA"/>
</dbReference>
<dbReference type="Proteomes" id="UP000053766">
    <property type="component" value="Unassembled WGS sequence"/>
</dbReference>
<dbReference type="OrthoDB" id="5875682at2759"/>